<dbReference type="WBParaSite" id="TMUE_2000006463.1">
    <property type="protein sequence ID" value="TMUE_2000006463.1"/>
    <property type="gene ID" value="WBGene00294603"/>
</dbReference>
<keyword evidence="1" id="KW-0472">Membrane</keyword>
<keyword evidence="2" id="KW-0732">Signal</keyword>
<evidence type="ECO:0000256" key="2">
    <source>
        <dbReference type="SAM" id="SignalP"/>
    </source>
</evidence>
<keyword evidence="1" id="KW-1133">Transmembrane helix</keyword>
<dbReference type="Proteomes" id="UP000046395">
    <property type="component" value="Unassembled WGS sequence"/>
</dbReference>
<reference evidence="4" key="1">
    <citation type="submission" date="2019-12" db="UniProtKB">
        <authorList>
            <consortium name="WormBaseParasite"/>
        </authorList>
    </citation>
    <scope>IDENTIFICATION</scope>
</reference>
<feature type="chain" id="PRO_5024335164" evidence="2">
    <location>
        <begin position="19"/>
        <end position="449"/>
    </location>
</feature>
<protein>
    <submittedName>
        <fullName evidence="4">Uncharacterized protein</fullName>
    </submittedName>
</protein>
<dbReference type="AlphaFoldDB" id="A0A5S6QGX8"/>
<keyword evidence="3" id="KW-1185">Reference proteome</keyword>
<proteinExistence type="predicted"/>
<keyword evidence="1" id="KW-0812">Transmembrane</keyword>
<evidence type="ECO:0000256" key="1">
    <source>
        <dbReference type="SAM" id="Phobius"/>
    </source>
</evidence>
<name>A0A5S6QGX8_TRIMR</name>
<feature type="transmembrane region" description="Helical" evidence="1">
    <location>
        <begin position="414"/>
        <end position="435"/>
    </location>
</feature>
<evidence type="ECO:0000313" key="3">
    <source>
        <dbReference type="Proteomes" id="UP000046395"/>
    </source>
</evidence>
<feature type="signal peptide" evidence="2">
    <location>
        <begin position="1"/>
        <end position="18"/>
    </location>
</feature>
<evidence type="ECO:0000313" key="4">
    <source>
        <dbReference type="WBParaSite" id="TMUE_2000006463.1"/>
    </source>
</evidence>
<sequence length="449" mass="50716">MKLTVHCILPLFLVLIGAEKDDSTAEENEELMGNLTATIRDILPSPKSQGCKRQIEEWAAVEKEAAAKAVFETLLKLLPSPSQFTFVKLIGGGRCSLPGGPITILNLKLRRTVNATKKLFKLVSNKPKDVYCSWIGVLENGMHKMMKGAVCYRSKTTTEKDEEQLAKADVCNDWKYAETNLHRLVIPKNVSSWGTDFLIYYPPATDTTYYKVLAAQKIKFPVEYLNPSGRTGLTGQGHFRALGENKMEAPIILRLYKGQRQILLSTYHKEGIKGPVAMFYRKPKDSAKLLQWKEPSAAEYFYTLLDEQSKAKCPIKEISDLMKGARKLYNGHIPHPYETDNAWVKAKIFMILATEEPCLFDLDLNSEANHLKYQWKTYNDSTLRSVENVVNALFTKEVSKAVVAGSYISAVDHFFYFITAAAVISMFLGSLGTTYERSWVFIRENINTC</sequence>
<organism evidence="3 4">
    <name type="scientific">Trichuris muris</name>
    <name type="common">Mouse whipworm</name>
    <dbReference type="NCBI Taxonomy" id="70415"/>
    <lineage>
        <taxon>Eukaryota</taxon>
        <taxon>Metazoa</taxon>
        <taxon>Ecdysozoa</taxon>
        <taxon>Nematoda</taxon>
        <taxon>Enoplea</taxon>
        <taxon>Dorylaimia</taxon>
        <taxon>Trichinellida</taxon>
        <taxon>Trichuridae</taxon>
        <taxon>Trichuris</taxon>
    </lineage>
</organism>
<accession>A0A5S6QGX8</accession>